<dbReference type="SUPFAM" id="SSF54534">
    <property type="entry name" value="FKBP-like"/>
    <property type="match status" value="1"/>
</dbReference>
<keyword evidence="6" id="KW-0732">Signal</keyword>
<dbReference type="PANTHER" id="PTHR45779">
    <property type="entry name" value="PEPTIDYLPROLYL ISOMERASE"/>
    <property type="match status" value="1"/>
</dbReference>
<keyword evidence="3 5" id="KW-0697">Rotamase</keyword>
<dbReference type="EMBL" id="OC855566">
    <property type="protein sequence ID" value="CAD7622242.1"/>
    <property type="molecule type" value="Genomic_DNA"/>
</dbReference>
<evidence type="ECO:0000256" key="5">
    <source>
        <dbReference type="PROSITE-ProRule" id="PRU00277"/>
    </source>
</evidence>
<organism evidence="8">
    <name type="scientific">Medioppia subpectinata</name>
    <dbReference type="NCBI Taxonomy" id="1979941"/>
    <lineage>
        <taxon>Eukaryota</taxon>
        <taxon>Metazoa</taxon>
        <taxon>Ecdysozoa</taxon>
        <taxon>Arthropoda</taxon>
        <taxon>Chelicerata</taxon>
        <taxon>Arachnida</taxon>
        <taxon>Acari</taxon>
        <taxon>Acariformes</taxon>
        <taxon>Sarcoptiformes</taxon>
        <taxon>Oribatida</taxon>
        <taxon>Brachypylina</taxon>
        <taxon>Oppioidea</taxon>
        <taxon>Oppiidae</taxon>
        <taxon>Medioppia</taxon>
    </lineage>
</organism>
<reference evidence="8" key="1">
    <citation type="submission" date="2020-11" db="EMBL/GenBank/DDBJ databases">
        <authorList>
            <person name="Tran Van P."/>
        </authorList>
    </citation>
    <scope>NUCLEOTIDE SEQUENCE</scope>
</reference>
<evidence type="ECO:0000313" key="9">
    <source>
        <dbReference type="Proteomes" id="UP000759131"/>
    </source>
</evidence>
<dbReference type="FunFam" id="3.10.50.40:FF:000006">
    <property type="entry name" value="Peptidyl-prolyl cis-trans isomerase"/>
    <property type="match status" value="1"/>
</dbReference>
<name>A0A7R9KHY9_9ACAR</name>
<evidence type="ECO:0000256" key="4">
    <source>
        <dbReference type="ARBA" id="ARBA00023235"/>
    </source>
</evidence>
<gene>
    <name evidence="8" type="ORF">OSB1V03_LOCUS2707</name>
</gene>
<keyword evidence="4 5" id="KW-0413">Isomerase</keyword>
<dbReference type="GO" id="GO:0003755">
    <property type="term" value="F:peptidyl-prolyl cis-trans isomerase activity"/>
    <property type="evidence" value="ECO:0007669"/>
    <property type="project" value="UniProtKB-KW"/>
</dbReference>
<accession>A0A7R9KHY9</accession>
<comment type="catalytic activity">
    <reaction evidence="1 5">
        <text>[protein]-peptidylproline (omega=180) = [protein]-peptidylproline (omega=0)</text>
        <dbReference type="Rhea" id="RHEA:16237"/>
        <dbReference type="Rhea" id="RHEA-COMP:10747"/>
        <dbReference type="Rhea" id="RHEA-COMP:10748"/>
        <dbReference type="ChEBI" id="CHEBI:83833"/>
        <dbReference type="ChEBI" id="CHEBI:83834"/>
        <dbReference type="EC" id="5.2.1.8"/>
    </reaction>
</comment>
<keyword evidence="9" id="KW-1185">Reference proteome</keyword>
<feature type="signal peptide" evidence="6">
    <location>
        <begin position="1"/>
        <end position="30"/>
    </location>
</feature>
<evidence type="ECO:0000256" key="2">
    <source>
        <dbReference type="ARBA" id="ARBA00013194"/>
    </source>
</evidence>
<dbReference type="Pfam" id="PF00254">
    <property type="entry name" value="FKBP_C"/>
    <property type="match status" value="1"/>
</dbReference>
<evidence type="ECO:0000256" key="6">
    <source>
        <dbReference type="SAM" id="SignalP"/>
    </source>
</evidence>
<dbReference type="PROSITE" id="PS50059">
    <property type="entry name" value="FKBP_PPIASE"/>
    <property type="match status" value="1"/>
</dbReference>
<evidence type="ECO:0000256" key="1">
    <source>
        <dbReference type="ARBA" id="ARBA00000971"/>
    </source>
</evidence>
<sequence>MNIKCYLTPNALRLALILCLTQTLVVETMAAEEDTSGSTAADTNSQSVDKKVKKLQIGVKKRADNCDRKSSKGDILHIHYRGTLYETGAEFDSSYKRGQPLTFTLGMGQVIAGWDQGLLGMCAGEKRKLVIPADLAYGAAGAPPTIPANAPLVFEVECVKIENRKAEL</sequence>
<dbReference type="InterPro" id="IPR001179">
    <property type="entry name" value="PPIase_FKBP_dom"/>
</dbReference>
<dbReference type="OrthoDB" id="77911at2759"/>
<evidence type="ECO:0000256" key="3">
    <source>
        <dbReference type="ARBA" id="ARBA00023110"/>
    </source>
</evidence>
<evidence type="ECO:0000259" key="7">
    <source>
        <dbReference type="PROSITE" id="PS50059"/>
    </source>
</evidence>
<dbReference type="EC" id="5.2.1.8" evidence="2 5"/>
<evidence type="ECO:0000313" key="8">
    <source>
        <dbReference type="EMBL" id="CAD7622242.1"/>
    </source>
</evidence>
<dbReference type="EMBL" id="CAJPIZ010000991">
    <property type="protein sequence ID" value="CAG2102672.1"/>
    <property type="molecule type" value="Genomic_DNA"/>
</dbReference>
<dbReference type="AlphaFoldDB" id="A0A7R9KHY9"/>
<proteinExistence type="predicted"/>
<protein>
    <recommendedName>
        <fullName evidence="2 5">peptidylprolyl isomerase</fullName>
        <ecNumber evidence="2 5">5.2.1.8</ecNumber>
    </recommendedName>
</protein>
<dbReference type="PANTHER" id="PTHR45779:SF7">
    <property type="entry name" value="PEPTIDYLPROLYL ISOMERASE"/>
    <property type="match status" value="1"/>
</dbReference>
<dbReference type="GO" id="GO:0005783">
    <property type="term" value="C:endoplasmic reticulum"/>
    <property type="evidence" value="ECO:0007669"/>
    <property type="project" value="TreeGrafter"/>
</dbReference>
<dbReference type="Proteomes" id="UP000759131">
    <property type="component" value="Unassembled WGS sequence"/>
</dbReference>
<dbReference type="InterPro" id="IPR046357">
    <property type="entry name" value="PPIase_dom_sf"/>
</dbReference>
<feature type="domain" description="PPIase FKBP-type" evidence="7">
    <location>
        <begin position="73"/>
        <end position="162"/>
    </location>
</feature>
<dbReference type="Gene3D" id="3.10.50.40">
    <property type="match status" value="1"/>
</dbReference>
<dbReference type="InterPro" id="IPR044609">
    <property type="entry name" value="FKBP2/11"/>
</dbReference>
<feature type="chain" id="PRO_5035591701" description="peptidylprolyl isomerase" evidence="6">
    <location>
        <begin position="31"/>
        <end position="168"/>
    </location>
</feature>